<proteinExistence type="predicted"/>
<dbReference type="RefSeq" id="WP_003335372.1">
    <property type="nucleotide sequence ID" value="NZ_CP007806.1"/>
</dbReference>
<organism evidence="2 3">
    <name type="scientific">Brevibacillus laterosporus LMG 15441</name>
    <dbReference type="NCBI Taxonomy" id="1042163"/>
    <lineage>
        <taxon>Bacteria</taxon>
        <taxon>Bacillati</taxon>
        <taxon>Bacillota</taxon>
        <taxon>Bacilli</taxon>
        <taxon>Bacillales</taxon>
        <taxon>Paenibacillaceae</taxon>
        <taxon>Brevibacillus</taxon>
    </lineage>
</organism>
<dbReference type="HOGENOM" id="CLU_1222842_0_0_9"/>
<dbReference type="EMBL" id="CP007806">
    <property type="protein sequence ID" value="AIG25129.1"/>
    <property type="molecule type" value="Genomic_DNA"/>
</dbReference>
<dbReference type="KEGG" id="blr:BRLA_c007860"/>
<sequence>MKKVLLSLSMLALLTAIAVPAEAYDKINTAAESSTAKKSIEENQNKYVEMLAEYVIRKEDGTISLDQSYHSELSIPEEFVDDIQNHINDLNIQVKEGNIVVNKDLSITTIKENKKRSNKVMAMAKERSLKGNVDIKVYWWGYGMWLDDRATRDMIRQHKAGVAFATLLAMINVILDYPDSKSVTFVSSLIAWFLQTTVNKIEEANEGNGVLITTTNLTFGFVVEPL</sequence>
<keyword evidence="3" id="KW-1185">Reference proteome</keyword>
<name>A0A075QZU4_BRELA</name>
<protein>
    <submittedName>
        <fullName evidence="2">Uncharacterized protein</fullName>
    </submittedName>
</protein>
<accession>A0A075QZU4</accession>
<reference evidence="2 3" key="1">
    <citation type="journal article" date="2011" name="J. Bacteriol.">
        <title>Genome sequence of Brevibacillus laterosporus LMG 15441, a pathogen of invertebrates.</title>
        <authorList>
            <person name="Djukic M."/>
            <person name="Poehlein A."/>
            <person name="Thurmer A."/>
            <person name="Daniel R."/>
        </authorList>
    </citation>
    <scope>NUCLEOTIDE SEQUENCE [LARGE SCALE GENOMIC DNA]</scope>
    <source>
        <strain evidence="2 3">LMG 15441</strain>
    </source>
</reference>
<gene>
    <name evidence="2" type="ORF">BRLA_c007860</name>
</gene>
<dbReference type="eggNOG" id="ENOG5033ATN">
    <property type="taxonomic scope" value="Bacteria"/>
</dbReference>
<dbReference type="AlphaFoldDB" id="A0A075QZU4"/>
<evidence type="ECO:0000313" key="3">
    <source>
        <dbReference type="Proteomes" id="UP000005850"/>
    </source>
</evidence>
<evidence type="ECO:0000256" key="1">
    <source>
        <dbReference type="SAM" id="SignalP"/>
    </source>
</evidence>
<keyword evidence="1" id="KW-0732">Signal</keyword>
<dbReference type="Proteomes" id="UP000005850">
    <property type="component" value="Chromosome"/>
</dbReference>
<evidence type="ECO:0000313" key="2">
    <source>
        <dbReference type="EMBL" id="AIG25129.1"/>
    </source>
</evidence>
<feature type="signal peptide" evidence="1">
    <location>
        <begin position="1"/>
        <end position="23"/>
    </location>
</feature>
<feature type="chain" id="PRO_5001708985" evidence="1">
    <location>
        <begin position="24"/>
        <end position="226"/>
    </location>
</feature>